<evidence type="ECO:0008006" key="4">
    <source>
        <dbReference type="Google" id="ProtNLM"/>
    </source>
</evidence>
<keyword evidence="1" id="KW-0732">Signal</keyword>
<organism evidence="2 3">
    <name type="scientific">Sphaerobolus stellatus (strain SS14)</name>
    <dbReference type="NCBI Taxonomy" id="990650"/>
    <lineage>
        <taxon>Eukaryota</taxon>
        <taxon>Fungi</taxon>
        <taxon>Dikarya</taxon>
        <taxon>Basidiomycota</taxon>
        <taxon>Agaricomycotina</taxon>
        <taxon>Agaricomycetes</taxon>
        <taxon>Phallomycetidae</taxon>
        <taxon>Geastrales</taxon>
        <taxon>Sphaerobolaceae</taxon>
        <taxon>Sphaerobolus</taxon>
    </lineage>
</organism>
<proteinExistence type="predicted"/>
<keyword evidence="3" id="KW-1185">Reference proteome</keyword>
<protein>
    <recommendedName>
        <fullName evidence="4">Secreted protein</fullName>
    </recommendedName>
</protein>
<evidence type="ECO:0000313" key="3">
    <source>
        <dbReference type="Proteomes" id="UP000054279"/>
    </source>
</evidence>
<name>A0A0C9TTA4_SPHS4</name>
<dbReference type="Proteomes" id="UP000054279">
    <property type="component" value="Unassembled WGS sequence"/>
</dbReference>
<dbReference type="EMBL" id="KN837433">
    <property type="protein sequence ID" value="KIJ25099.1"/>
    <property type="molecule type" value="Genomic_DNA"/>
</dbReference>
<reference evidence="2 3" key="1">
    <citation type="submission" date="2014-06" db="EMBL/GenBank/DDBJ databases">
        <title>Evolutionary Origins and Diversification of the Mycorrhizal Mutualists.</title>
        <authorList>
            <consortium name="DOE Joint Genome Institute"/>
            <consortium name="Mycorrhizal Genomics Consortium"/>
            <person name="Kohler A."/>
            <person name="Kuo A."/>
            <person name="Nagy L.G."/>
            <person name="Floudas D."/>
            <person name="Copeland A."/>
            <person name="Barry K.W."/>
            <person name="Cichocki N."/>
            <person name="Veneault-Fourrey C."/>
            <person name="LaButti K."/>
            <person name="Lindquist E.A."/>
            <person name="Lipzen A."/>
            <person name="Lundell T."/>
            <person name="Morin E."/>
            <person name="Murat C."/>
            <person name="Riley R."/>
            <person name="Ohm R."/>
            <person name="Sun H."/>
            <person name="Tunlid A."/>
            <person name="Henrissat B."/>
            <person name="Grigoriev I.V."/>
            <person name="Hibbett D.S."/>
            <person name="Martin F."/>
        </authorList>
    </citation>
    <scope>NUCLEOTIDE SEQUENCE [LARGE SCALE GENOMIC DNA]</scope>
    <source>
        <strain evidence="2 3">SS14</strain>
    </source>
</reference>
<evidence type="ECO:0000313" key="2">
    <source>
        <dbReference type="EMBL" id="KIJ25099.1"/>
    </source>
</evidence>
<sequence>MWLALQLSSALLTFSSHNVQVITLLAGLTCASSAVERRAQPPEADDICRPVGIDTPVSRLNTPSFLSLMAQVKAFANQLWFIQPVNHGNSFAIVSTGPTSNVCAQRRRRST</sequence>
<evidence type="ECO:0000256" key="1">
    <source>
        <dbReference type="SAM" id="SignalP"/>
    </source>
</evidence>
<feature type="signal peptide" evidence="1">
    <location>
        <begin position="1"/>
        <end position="33"/>
    </location>
</feature>
<dbReference type="HOGENOM" id="CLU_2160029_0_0_1"/>
<gene>
    <name evidence="2" type="ORF">M422DRAFT_273956</name>
</gene>
<dbReference type="AlphaFoldDB" id="A0A0C9TTA4"/>
<feature type="chain" id="PRO_5002203881" description="Secreted protein" evidence="1">
    <location>
        <begin position="34"/>
        <end position="111"/>
    </location>
</feature>
<accession>A0A0C9TTA4</accession>